<dbReference type="Pfam" id="PF16316">
    <property type="entry name" value="DUF4956"/>
    <property type="match status" value="1"/>
</dbReference>
<comment type="caution">
    <text evidence="2">The sequence shown here is derived from an EMBL/GenBank/DDBJ whole genome shotgun (WGS) entry which is preliminary data.</text>
</comment>
<dbReference type="InterPro" id="IPR032531">
    <property type="entry name" value="DUF4956"/>
</dbReference>
<name>A0ABQ3WS14_9ACTN</name>
<reference evidence="2" key="1">
    <citation type="submission" date="2021-01" db="EMBL/GenBank/DDBJ databases">
        <title>Whole genome shotgun sequence of Actinoplanes capillaceus NBRC 16408.</title>
        <authorList>
            <person name="Komaki H."/>
            <person name="Tamura T."/>
        </authorList>
    </citation>
    <scope>NUCLEOTIDE SEQUENCE [LARGE SCALE GENOMIC DNA]</scope>
    <source>
        <strain evidence="2">NBRC 16408</strain>
    </source>
</reference>
<keyword evidence="1" id="KW-0472">Membrane</keyword>
<proteinExistence type="predicted"/>
<sequence length="199" mass="21785">MSEFALLGAELLAVTVLVFGLYFPRHRRRDLVVAYFAVNIGVLAVADALRTSGAGAGLGLGFALFGVLSIIRLRSTELDQHEVAYFFSALALGLLGALETSSIWRNIALMSLILVVLAIVDNRWVLGRYRQQIIVLDSIVTSEDELIRRLEDLLGAKVYSGRLLRVDLINDSTVVDVRYAGRPGKLITPVSPPTYAGQR</sequence>
<accession>A0ABQ3WS14</accession>
<evidence type="ECO:0000256" key="1">
    <source>
        <dbReference type="SAM" id="Phobius"/>
    </source>
</evidence>
<gene>
    <name evidence="2" type="ORF">Aca07nite_62530</name>
</gene>
<organism evidence="2">
    <name type="scientific">Actinoplanes campanulatus</name>
    <dbReference type="NCBI Taxonomy" id="113559"/>
    <lineage>
        <taxon>Bacteria</taxon>
        <taxon>Bacillati</taxon>
        <taxon>Actinomycetota</taxon>
        <taxon>Actinomycetes</taxon>
        <taxon>Micromonosporales</taxon>
        <taxon>Micromonosporaceae</taxon>
        <taxon>Actinoplanes</taxon>
    </lineage>
</organism>
<evidence type="ECO:0000313" key="2">
    <source>
        <dbReference type="EMBL" id="GID48978.1"/>
    </source>
</evidence>
<keyword evidence="1" id="KW-0812">Transmembrane</keyword>
<feature type="transmembrane region" description="Helical" evidence="1">
    <location>
        <begin position="6"/>
        <end position="24"/>
    </location>
</feature>
<feature type="transmembrane region" description="Helical" evidence="1">
    <location>
        <begin position="107"/>
        <end position="126"/>
    </location>
</feature>
<protein>
    <submittedName>
        <fullName evidence="2">DUF4956 domain-containing protein</fullName>
    </submittedName>
</protein>
<keyword evidence="1" id="KW-1133">Transmembrane helix</keyword>
<dbReference type="EMBL" id="BOMF01000113">
    <property type="protein sequence ID" value="GID48978.1"/>
    <property type="molecule type" value="Genomic_DNA"/>
</dbReference>
<dbReference type="RefSeq" id="WP_204299122.1">
    <property type="nucleotide sequence ID" value="NZ_BAAAGQ010000053.1"/>
</dbReference>
<feature type="transmembrane region" description="Helical" evidence="1">
    <location>
        <begin position="31"/>
        <end position="49"/>
    </location>
</feature>
<feature type="transmembrane region" description="Helical" evidence="1">
    <location>
        <begin position="55"/>
        <end position="71"/>
    </location>
</feature>
<feature type="transmembrane region" description="Helical" evidence="1">
    <location>
        <begin position="83"/>
        <end position="101"/>
    </location>
</feature>